<dbReference type="InterPro" id="IPR024072">
    <property type="entry name" value="DHFR-like_dom_sf"/>
</dbReference>
<evidence type="ECO:0000313" key="3">
    <source>
        <dbReference type="Proteomes" id="UP001156691"/>
    </source>
</evidence>
<dbReference type="RefSeq" id="WP_284342799.1">
    <property type="nucleotide sequence ID" value="NZ_BSNS01000024.1"/>
</dbReference>
<protein>
    <submittedName>
        <fullName evidence="2">Dihydrofolate reductase</fullName>
    </submittedName>
</protein>
<accession>A0ABQ5WBT0</accession>
<dbReference type="EMBL" id="BSNS01000024">
    <property type="protein sequence ID" value="GLQ57405.1"/>
    <property type="molecule type" value="Genomic_DNA"/>
</dbReference>
<dbReference type="Proteomes" id="UP001156691">
    <property type="component" value="Unassembled WGS sequence"/>
</dbReference>
<dbReference type="Gene3D" id="3.40.430.10">
    <property type="entry name" value="Dihydrofolate Reductase, subunit A"/>
    <property type="match status" value="1"/>
</dbReference>
<dbReference type="PANTHER" id="PTHR38011:SF2">
    <property type="entry name" value="BIFUNCTIONAL DEAMINASE-REDUCTASE DOMAIN PROTEIN"/>
    <property type="match status" value="1"/>
</dbReference>
<dbReference type="PANTHER" id="PTHR38011">
    <property type="entry name" value="DIHYDROFOLATE REDUCTASE FAMILY PROTEIN (AFU_ORTHOLOGUE AFUA_8G06820)"/>
    <property type="match status" value="1"/>
</dbReference>
<dbReference type="SUPFAM" id="SSF53597">
    <property type="entry name" value="Dihydrofolate reductase-like"/>
    <property type="match status" value="1"/>
</dbReference>
<sequence>MRKVIAAAFVSVDGVMQAPGAPEEDPTGGFKYGGWNVPHFDEVVGGAMGEMFSDPFDLLLGRKTYDIFAAHWPQAAKNGDPMGQHFGQINKYVASRNPDIRLDWENSHWLGADPVAAIRKLKSEDGRNIMTQGSSDFVQTLFANDLADEIYTLFFPVLLGRGKRFLGDSVQPGALKLISSVTSPSGVTMNRYVRNGEVVTGSFALEQPTEMELERRRNLT</sequence>
<name>A0ABQ5WBT0_9HYPH</name>
<dbReference type="InterPro" id="IPR002734">
    <property type="entry name" value="RibDG_C"/>
</dbReference>
<evidence type="ECO:0000259" key="1">
    <source>
        <dbReference type="Pfam" id="PF01872"/>
    </source>
</evidence>
<organism evidence="2 3">
    <name type="scientific">Devosia nitrariae</name>
    <dbReference type="NCBI Taxonomy" id="2071872"/>
    <lineage>
        <taxon>Bacteria</taxon>
        <taxon>Pseudomonadati</taxon>
        <taxon>Pseudomonadota</taxon>
        <taxon>Alphaproteobacteria</taxon>
        <taxon>Hyphomicrobiales</taxon>
        <taxon>Devosiaceae</taxon>
        <taxon>Devosia</taxon>
    </lineage>
</organism>
<keyword evidence="3" id="KW-1185">Reference proteome</keyword>
<dbReference type="Pfam" id="PF01872">
    <property type="entry name" value="RibD_C"/>
    <property type="match status" value="1"/>
</dbReference>
<proteinExistence type="predicted"/>
<reference evidence="3" key="1">
    <citation type="journal article" date="2019" name="Int. J. Syst. Evol. Microbiol.">
        <title>The Global Catalogue of Microorganisms (GCM) 10K type strain sequencing project: providing services to taxonomists for standard genome sequencing and annotation.</title>
        <authorList>
            <consortium name="The Broad Institute Genomics Platform"/>
            <consortium name="The Broad Institute Genome Sequencing Center for Infectious Disease"/>
            <person name="Wu L."/>
            <person name="Ma J."/>
        </authorList>
    </citation>
    <scope>NUCLEOTIDE SEQUENCE [LARGE SCALE GENOMIC DNA]</scope>
    <source>
        <strain evidence="3">NBRC 112416</strain>
    </source>
</reference>
<gene>
    <name evidence="2" type="ORF">GCM10010862_46640</name>
</gene>
<comment type="caution">
    <text evidence="2">The sequence shown here is derived from an EMBL/GenBank/DDBJ whole genome shotgun (WGS) entry which is preliminary data.</text>
</comment>
<dbReference type="InterPro" id="IPR050765">
    <property type="entry name" value="Riboflavin_Biosynth_HTPR"/>
</dbReference>
<evidence type="ECO:0000313" key="2">
    <source>
        <dbReference type="EMBL" id="GLQ57405.1"/>
    </source>
</evidence>
<feature type="domain" description="Bacterial bifunctional deaminase-reductase C-terminal" evidence="1">
    <location>
        <begin position="2"/>
        <end position="187"/>
    </location>
</feature>